<accession>A0ABM3WEK9</accession>
<evidence type="ECO:0000313" key="1">
    <source>
        <dbReference type="Proteomes" id="UP001652624"/>
    </source>
</evidence>
<keyword evidence="1" id="KW-1185">Reference proteome</keyword>
<organism evidence="1 2">
    <name type="scientific">Erinaceus europaeus</name>
    <name type="common">Western European hedgehog</name>
    <dbReference type="NCBI Taxonomy" id="9365"/>
    <lineage>
        <taxon>Eukaryota</taxon>
        <taxon>Metazoa</taxon>
        <taxon>Chordata</taxon>
        <taxon>Craniata</taxon>
        <taxon>Vertebrata</taxon>
        <taxon>Euteleostomi</taxon>
        <taxon>Mammalia</taxon>
        <taxon>Eutheria</taxon>
        <taxon>Laurasiatheria</taxon>
        <taxon>Eulipotyphla</taxon>
        <taxon>Erinaceidae</taxon>
        <taxon>Erinaceinae</taxon>
        <taxon>Erinaceus</taxon>
    </lineage>
</organism>
<protein>
    <submittedName>
        <fullName evidence="2">Uncharacterized protein C4orf51 homolog isoform X1</fullName>
    </submittedName>
</protein>
<dbReference type="GeneID" id="132534654"/>
<name>A0ABM3WEK9_ERIEU</name>
<dbReference type="RefSeq" id="XP_060034998.1">
    <property type="nucleotide sequence ID" value="XM_060179015.1"/>
</dbReference>
<reference evidence="2" key="1">
    <citation type="submission" date="2025-08" db="UniProtKB">
        <authorList>
            <consortium name="RefSeq"/>
        </authorList>
    </citation>
    <scope>IDENTIFICATION</scope>
</reference>
<sequence length="202" mass="23177">MAVSHILYLTPQIILPFSPLSPQEFDRIRHQAEATWQKQTRWLESAMTTYGGSYRTKPLDPSVYNRQYLAEFDQPNYSLESRRAGAQETAKAEGRFPQITSSSQTPFEVKHKVAHQILYGDYHSAHEKEKSHPKMKRSVTYSLVSPCHQGTDVSLRRVERHSPASKKFYNSSDESEPDHFSVYSLKRPFYSSVGSVGSMVSW</sequence>
<dbReference type="Proteomes" id="UP001652624">
    <property type="component" value="Chromosome 19"/>
</dbReference>
<proteinExistence type="predicted"/>
<dbReference type="InterPro" id="IPR031708">
    <property type="entry name" value="DUF4722"/>
</dbReference>
<gene>
    <name evidence="2" type="primary">C19H4orf51</name>
</gene>
<evidence type="ECO:0000313" key="2">
    <source>
        <dbReference type="RefSeq" id="XP_060034998.1"/>
    </source>
</evidence>
<dbReference type="Pfam" id="PF15849">
    <property type="entry name" value="DUF4722"/>
    <property type="match status" value="1"/>
</dbReference>